<dbReference type="OrthoDB" id="120976at2759"/>
<dbReference type="PANTHER" id="PTHR46312:SF2">
    <property type="entry name" value="NUCLEOTIDE-BINDING OLIGOMERIZATION DOMAIN-CONTAINING PROTEIN 2-LIKE"/>
    <property type="match status" value="1"/>
</dbReference>
<organism evidence="3 4">
    <name type="scientific">Holothuria leucospilota</name>
    <name type="common">Black long sea cucumber</name>
    <name type="synonym">Mertensiothuria leucospilota</name>
    <dbReference type="NCBI Taxonomy" id="206669"/>
    <lineage>
        <taxon>Eukaryota</taxon>
        <taxon>Metazoa</taxon>
        <taxon>Echinodermata</taxon>
        <taxon>Eleutherozoa</taxon>
        <taxon>Echinozoa</taxon>
        <taxon>Holothuroidea</taxon>
        <taxon>Aspidochirotacea</taxon>
        <taxon>Aspidochirotida</taxon>
        <taxon>Holothuriidae</taxon>
        <taxon>Holothuria</taxon>
    </lineage>
</organism>
<dbReference type="PROSITE" id="PS50837">
    <property type="entry name" value="NACHT"/>
    <property type="match status" value="1"/>
</dbReference>
<dbReference type="Gene3D" id="3.40.50.300">
    <property type="entry name" value="P-loop containing nucleotide triphosphate hydrolases"/>
    <property type="match status" value="1"/>
</dbReference>
<evidence type="ECO:0000313" key="4">
    <source>
        <dbReference type="Proteomes" id="UP001152320"/>
    </source>
</evidence>
<dbReference type="SUPFAM" id="SSF48726">
    <property type="entry name" value="Immunoglobulin"/>
    <property type="match status" value="1"/>
</dbReference>
<name>A0A9Q1CC99_HOLLE</name>
<dbReference type="Pfam" id="PF05729">
    <property type="entry name" value="NACHT"/>
    <property type="match status" value="1"/>
</dbReference>
<dbReference type="SUPFAM" id="SSF52540">
    <property type="entry name" value="P-loop containing nucleoside triphosphate hydrolases"/>
    <property type="match status" value="1"/>
</dbReference>
<dbReference type="SMART" id="SM00409">
    <property type="entry name" value="IG"/>
    <property type="match status" value="2"/>
</dbReference>
<dbReference type="InterPro" id="IPR007111">
    <property type="entry name" value="NACHT_NTPase"/>
</dbReference>
<feature type="domain" description="NACHT" evidence="2">
    <location>
        <begin position="553"/>
        <end position="675"/>
    </location>
</feature>
<proteinExistence type="predicted"/>
<dbReference type="InterPro" id="IPR013783">
    <property type="entry name" value="Ig-like_fold"/>
</dbReference>
<evidence type="ECO:0000256" key="1">
    <source>
        <dbReference type="SAM" id="SignalP"/>
    </source>
</evidence>
<dbReference type="InterPro" id="IPR003599">
    <property type="entry name" value="Ig_sub"/>
</dbReference>
<dbReference type="EMBL" id="JAIZAY010000004">
    <property type="protein sequence ID" value="KAJ8043008.1"/>
    <property type="molecule type" value="Genomic_DNA"/>
</dbReference>
<dbReference type="AlphaFoldDB" id="A0A9Q1CC99"/>
<accession>A0A9Q1CC99</accession>
<dbReference type="PANTHER" id="PTHR46312">
    <property type="entry name" value="NACHT DOMAIN-CONTAINING PROTEIN"/>
    <property type="match status" value="1"/>
</dbReference>
<dbReference type="Proteomes" id="UP001152320">
    <property type="component" value="Chromosome 4"/>
</dbReference>
<evidence type="ECO:0000313" key="3">
    <source>
        <dbReference type="EMBL" id="KAJ8043008.1"/>
    </source>
</evidence>
<feature type="chain" id="PRO_5040357693" description="NACHT domain-containing protein" evidence="1">
    <location>
        <begin position="25"/>
        <end position="1182"/>
    </location>
</feature>
<feature type="signal peptide" evidence="1">
    <location>
        <begin position="1"/>
        <end position="24"/>
    </location>
</feature>
<gene>
    <name evidence="3" type="ORF">HOLleu_09920</name>
</gene>
<sequence>MMTGVVLVCFIMLLTEIQFGAIQAQTICNSPQYLELGKRGIVTCRFHKDFFAVWWYTSIDFGNSRPTVKYQNKLTTGPGYESGEFDVHPNGSLIVTEVLLKYEDVFTVAYLPSKEELYGFINVEVIVTVKPDVPFPFITQCGNVSNKCFTVADEADIECSVRGVRPKIHLDFIARTLEGDKNISRELVITSDGDVYTSTVITSYAFHLSPRVVLLVCKAYTNIPGLFENTESIALVQNSLVQTIPDQATSITIQRYERMELHCAENENAFIVWKKAIPPRYEDYELLFYSVNFGQSLIEVFAEDIILENNVSLVLPSVDVQHEGEYVCFYGDGMSDGVRVYNVTVVVLAYPAIDGCNGQAYCELPREYEGSLTCSIKGIRPNVELQWRAYFEDESDLILFSNQKRIVKYNRESFDVTLIVQYRVSDKRRKRLTVECRVVSANNLLSNLARKMDLLFFKEKTFQSHVVTRDVEEEIRMLEAVSGEKRNQFLNEIKERYKDLYDAVKPIPYMKDKTICGNDVFVDPCITFKDSNGKWIGLQTYHNVFSDPRIKSERLLLEGEPGYGKSTLAFQYAYDWCNSIQDSPLKDVDILILLRLKQLGGVSSFYRGIKEFLLPRKSTLTESDIENILTNSNSVVIILDAFDEYPDQNSRTSHIISIIAGKMFCDLIVLLTTRPLCLPQKYSPSPKRLRLRGFTQKARKYYIRKAVDNNDQTVREIEGCLEDNPILRDLCEVPLLFVHFAHIMYDYRNFTTLNSATKFFRHMISCLSHHIKNETQDVDNCNDDLLKNWQHKLYIKAFKALREGRKRMVCRKEELCEKLDQKFYNLYKDMGILVEVPYITAEFFTFNPDHVQYRQEVTFCHKVFCEWYAAHYLSDYIQKNPSLDLKECLRNLHPVDVQYLYRFSCGLNPDSAEKIINYLAEIEGVDKFAILCIFEKTGSIENIKQTISQLCSDGLIISDHDSLLLQRSSMQLLEISAKSKIPVKLLQLHNCFESVDFSISTLNTTSGLAMPSWILVEQLGLRMFNKRTSYDEYVDILKFSAKCPSLSLLGFYGSPPPESFKDESIPSDLQKRNVKVKYYGSYLESPVYTLDLRTGQWKRTDGAQCTEEDFNQMESDWKKVGDRDVDELRRLIFKYREQLSLSATKGNVTPGFVNDDDSIAHGNDDIDIMSQLRIDRKAHTHD</sequence>
<dbReference type="InterPro" id="IPR036179">
    <property type="entry name" value="Ig-like_dom_sf"/>
</dbReference>
<keyword evidence="1" id="KW-0732">Signal</keyword>
<comment type="caution">
    <text evidence="3">The sequence shown here is derived from an EMBL/GenBank/DDBJ whole genome shotgun (WGS) entry which is preliminary data.</text>
</comment>
<keyword evidence="4" id="KW-1185">Reference proteome</keyword>
<evidence type="ECO:0000259" key="2">
    <source>
        <dbReference type="PROSITE" id="PS50837"/>
    </source>
</evidence>
<reference evidence="3" key="1">
    <citation type="submission" date="2021-10" db="EMBL/GenBank/DDBJ databases">
        <title>Tropical sea cucumber genome reveals ecological adaptation and Cuvierian tubules defense mechanism.</title>
        <authorList>
            <person name="Chen T."/>
        </authorList>
    </citation>
    <scope>NUCLEOTIDE SEQUENCE</scope>
    <source>
        <strain evidence="3">Nanhai2018</strain>
        <tissue evidence="3">Muscle</tissue>
    </source>
</reference>
<dbReference type="InterPro" id="IPR027417">
    <property type="entry name" value="P-loop_NTPase"/>
</dbReference>
<dbReference type="Gene3D" id="2.60.40.10">
    <property type="entry name" value="Immunoglobulins"/>
    <property type="match status" value="1"/>
</dbReference>
<protein>
    <recommendedName>
        <fullName evidence="2">NACHT domain-containing protein</fullName>
    </recommendedName>
</protein>